<proteinExistence type="predicted"/>
<evidence type="ECO:0000313" key="8">
    <source>
        <dbReference type="Proteomes" id="UP000287374"/>
    </source>
</evidence>
<accession>A0A317U1X5</accession>
<keyword evidence="4" id="KW-0472">Membrane</keyword>
<reference evidence="5 7" key="1">
    <citation type="submission" date="2018-05" db="EMBL/GenBank/DDBJ databases">
        <title>Legionella qingyii sp.nov., whole genome shotgun sequence.</title>
        <authorList>
            <person name="Wu H."/>
            <person name="Zhu Q."/>
            <person name="Hu C."/>
        </authorList>
    </citation>
    <scope>NUCLEOTIDE SEQUENCE [LARGE SCALE GENOMIC DNA]</scope>
    <source>
        <strain evidence="5 7">HEB18</strain>
    </source>
</reference>
<evidence type="ECO:0000256" key="4">
    <source>
        <dbReference type="SAM" id="Phobius"/>
    </source>
</evidence>
<feature type="transmembrane region" description="Helical" evidence="4">
    <location>
        <begin position="38"/>
        <end position="54"/>
    </location>
</feature>
<keyword evidence="1" id="KW-0677">Repeat</keyword>
<keyword evidence="4" id="KW-0812">Transmembrane</keyword>
<dbReference type="RefSeq" id="WP_110142915.1">
    <property type="nucleotide sequence ID" value="NZ_QHJG01000019.1"/>
</dbReference>
<comment type="caution">
    <text evidence="5">The sequence shown here is derived from an EMBL/GenBank/DDBJ whole genome shotgun (WGS) entry which is preliminary data.</text>
</comment>
<dbReference type="Gene3D" id="1.25.40.10">
    <property type="entry name" value="Tetratricopeptide repeat domain"/>
    <property type="match status" value="1"/>
</dbReference>
<dbReference type="EMBL" id="QHJG01000019">
    <property type="protein sequence ID" value="PWY55359.1"/>
    <property type="molecule type" value="Genomic_DNA"/>
</dbReference>
<evidence type="ECO:0000256" key="2">
    <source>
        <dbReference type="ARBA" id="ARBA00022803"/>
    </source>
</evidence>
<evidence type="ECO:0000313" key="5">
    <source>
        <dbReference type="EMBL" id="PWY55359.1"/>
    </source>
</evidence>
<dbReference type="EMBL" id="RZGX01000018">
    <property type="protein sequence ID" value="RUR21240.1"/>
    <property type="molecule type" value="Genomic_DNA"/>
</dbReference>
<evidence type="ECO:0000256" key="1">
    <source>
        <dbReference type="ARBA" id="ARBA00022737"/>
    </source>
</evidence>
<feature type="repeat" description="TPR" evidence="3">
    <location>
        <begin position="188"/>
        <end position="221"/>
    </location>
</feature>
<reference evidence="6 8" key="2">
    <citation type="submission" date="2018-12" db="EMBL/GenBank/DDBJ databases">
        <title>Legionella sp,whole genome shotgun sequence.</title>
        <authorList>
            <person name="Wu H."/>
        </authorList>
    </citation>
    <scope>NUCLEOTIDE SEQUENCE [LARGE SCALE GENOMIC DNA]</scope>
    <source>
        <strain evidence="8">km489</strain>
        <strain evidence="6">Km489</strain>
    </source>
</reference>
<sequence length="339" mass="37633">MSLLNEMLHDLAKQKHTKQATPLFMPVPLRNKGASKKILLGLALVTLTLFLFLLHKHSAKMNVQATQSVPEAEINSFDATIKLEPIVQAAVTTVSEPVKRVSYIEPLASVASQRVAIQLPVATDALSNWVDNQSEPSAAVVNKVYTPQTLEEWHDAQLNKALEAIDKGFDQEAITLLREILTRVPNASDVRENLASLYLTYGDFAHAAEIVNEGLRYTPADTALITIKARLFLDQGKAMEAINLLSKYRPSMTSYPDFYGTLAAALQSEGRILESGSIYRSLIQIDPNDGRYWLGYAIALEHNNKMNQAIEAYLRASQNPESEPTVRDYAENRLKVLQG</sequence>
<dbReference type="Proteomes" id="UP000247152">
    <property type="component" value="Unassembled WGS sequence"/>
</dbReference>
<keyword evidence="2 3" id="KW-0802">TPR repeat</keyword>
<dbReference type="OrthoDB" id="5406098at2"/>
<dbReference type="PANTHER" id="PTHR44943:SF8">
    <property type="entry name" value="TPR REPEAT-CONTAINING PROTEIN MJ0263"/>
    <property type="match status" value="1"/>
</dbReference>
<protein>
    <submittedName>
        <fullName evidence="6">Tetratricopeptide repeat protein</fullName>
    </submittedName>
</protein>
<dbReference type="PANTHER" id="PTHR44943">
    <property type="entry name" value="CELLULOSE SYNTHASE OPERON PROTEIN C"/>
    <property type="match status" value="1"/>
</dbReference>
<dbReference type="SUPFAM" id="SSF48452">
    <property type="entry name" value="TPR-like"/>
    <property type="match status" value="1"/>
</dbReference>
<dbReference type="InterPro" id="IPR011990">
    <property type="entry name" value="TPR-like_helical_dom_sf"/>
</dbReference>
<evidence type="ECO:0000313" key="6">
    <source>
        <dbReference type="EMBL" id="RUR21240.1"/>
    </source>
</evidence>
<keyword evidence="4" id="KW-1133">Transmembrane helix</keyword>
<evidence type="ECO:0000313" key="7">
    <source>
        <dbReference type="Proteomes" id="UP000247152"/>
    </source>
</evidence>
<keyword evidence="8" id="KW-1185">Reference proteome</keyword>
<dbReference type="PROSITE" id="PS50005">
    <property type="entry name" value="TPR"/>
    <property type="match status" value="1"/>
</dbReference>
<dbReference type="InterPro" id="IPR051685">
    <property type="entry name" value="Ycf3/AcsC/BcsC/TPR_MFPF"/>
</dbReference>
<organism evidence="5 7">
    <name type="scientific">Legionella qingyii</name>
    <dbReference type="NCBI Taxonomy" id="2184757"/>
    <lineage>
        <taxon>Bacteria</taxon>
        <taxon>Pseudomonadati</taxon>
        <taxon>Pseudomonadota</taxon>
        <taxon>Gammaproteobacteria</taxon>
        <taxon>Legionellales</taxon>
        <taxon>Legionellaceae</taxon>
        <taxon>Legionella</taxon>
    </lineage>
</organism>
<gene>
    <name evidence="5" type="ORF">DGG96_12060</name>
    <name evidence="6" type="ORF">ELY20_13115</name>
</gene>
<dbReference type="Proteomes" id="UP000287374">
    <property type="component" value="Unassembled WGS sequence"/>
</dbReference>
<evidence type="ECO:0000256" key="3">
    <source>
        <dbReference type="PROSITE-ProRule" id="PRU00339"/>
    </source>
</evidence>
<dbReference type="InterPro" id="IPR019734">
    <property type="entry name" value="TPR_rpt"/>
</dbReference>
<dbReference type="AlphaFoldDB" id="A0A317U1X5"/>
<name>A0A317U1X5_9GAMM</name>
<dbReference type="Pfam" id="PF13429">
    <property type="entry name" value="TPR_15"/>
    <property type="match status" value="1"/>
</dbReference>